<evidence type="ECO:0000256" key="2">
    <source>
        <dbReference type="ARBA" id="ARBA00022729"/>
    </source>
</evidence>
<feature type="transmembrane region" description="Helical" evidence="6">
    <location>
        <begin position="140"/>
        <end position="162"/>
    </location>
</feature>
<dbReference type="PANTHER" id="PTHR24043">
    <property type="entry name" value="SCAVENGER RECEPTOR CLASS F"/>
    <property type="match status" value="1"/>
</dbReference>
<keyword evidence="4" id="KW-1015">Disulfide bond</keyword>
<evidence type="ECO:0000256" key="3">
    <source>
        <dbReference type="ARBA" id="ARBA00022737"/>
    </source>
</evidence>
<dbReference type="InterPro" id="IPR042635">
    <property type="entry name" value="MEGF10/SREC1/2-like"/>
</dbReference>
<evidence type="ECO:0000256" key="1">
    <source>
        <dbReference type="ARBA" id="ARBA00022536"/>
    </source>
</evidence>
<dbReference type="PANTHER" id="PTHR24043:SF8">
    <property type="entry name" value="EGF-LIKE DOMAIN-CONTAINING PROTEIN"/>
    <property type="match status" value="1"/>
</dbReference>
<dbReference type="CDD" id="cd00055">
    <property type="entry name" value="EGF_Lam"/>
    <property type="match status" value="1"/>
</dbReference>
<dbReference type="GeneID" id="109468619"/>
<keyword evidence="3" id="KW-0677">Repeat</keyword>
<organism evidence="8 9">
    <name type="scientific">Branchiostoma belcheri</name>
    <name type="common">Amphioxus</name>
    <dbReference type="NCBI Taxonomy" id="7741"/>
    <lineage>
        <taxon>Eukaryota</taxon>
        <taxon>Metazoa</taxon>
        <taxon>Chordata</taxon>
        <taxon>Cephalochordata</taxon>
        <taxon>Leptocardii</taxon>
        <taxon>Amphioxiformes</taxon>
        <taxon>Branchiostomatidae</taxon>
        <taxon>Branchiostoma</taxon>
    </lineage>
</organism>
<dbReference type="AlphaFoldDB" id="A0A6P4YUX4"/>
<keyword evidence="6" id="KW-0812">Transmembrane</keyword>
<proteinExistence type="predicted"/>
<feature type="compositionally biased region" description="Polar residues" evidence="5">
    <location>
        <begin position="1"/>
        <end position="11"/>
    </location>
</feature>
<keyword evidence="2" id="KW-0732">Signal</keyword>
<reference evidence="9" key="1">
    <citation type="submission" date="2025-08" db="UniProtKB">
        <authorList>
            <consortium name="RefSeq"/>
        </authorList>
    </citation>
    <scope>IDENTIFICATION</scope>
    <source>
        <tissue evidence="9">Gonad</tissue>
    </source>
</reference>
<dbReference type="OrthoDB" id="18487at2759"/>
<evidence type="ECO:0000256" key="6">
    <source>
        <dbReference type="SAM" id="Phobius"/>
    </source>
</evidence>
<dbReference type="Gene3D" id="2.170.300.10">
    <property type="entry name" value="Tie2 ligand-binding domain superfamily"/>
    <property type="match status" value="1"/>
</dbReference>
<dbReference type="RefSeq" id="XP_019622492.1">
    <property type="nucleotide sequence ID" value="XM_019766933.1"/>
</dbReference>
<evidence type="ECO:0000256" key="5">
    <source>
        <dbReference type="SAM" id="MobiDB-lite"/>
    </source>
</evidence>
<name>A0A6P4YUX4_BRABE</name>
<keyword evidence="1" id="KW-0245">EGF-like domain</keyword>
<evidence type="ECO:0000313" key="8">
    <source>
        <dbReference type="Proteomes" id="UP000515135"/>
    </source>
</evidence>
<keyword evidence="6" id="KW-0472">Membrane</keyword>
<dbReference type="InterPro" id="IPR002049">
    <property type="entry name" value="LE_dom"/>
</dbReference>
<keyword evidence="8" id="KW-1185">Reference proteome</keyword>
<sequence length="277" mass="30087">MQRNVRNSTRDSGGGGTAWLPRRDAEVWRRTMKDGDFPKSGCPLGFHGKSCAPVCRCQNNAGCNLVTGECYCRSGFTGEFCEETCPEGFYGVNCRYRCHHCHSGTSCDRRTGACYANPSFATSDSNKDLALGAQLTANGALIGGFLLVFVLMIVLVAVIVFFRRKLKEERQRRMESISSVFYQRTTRKKGNEYVTIDNATIQDNSHLLNGTPPPMSASSRKSLTVSFRDATADRNVNVLETIAEVDDGGGGACGTIVSSDSCFAGKSSYRNGAISCV</sequence>
<dbReference type="FunFam" id="2.170.300.10:FF:000041">
    <property type="entry name" value="Tyrosine protein kinase receptor tie-1, putative"/>
    <property type="match status" value="1"/>
</dbReference>
<protein>
    <submittedName>
        <fullName evidence="9">Multiple epidermal growth factor-like domains protein 10</fullName>
    </submittedName>
</protein>
<feature type="region of interest" description="Disordered" evidence="5">
    <location>
        <begin position="1"/>
        <end position="20"/>
    </location>
</feature>
<gene>
    <name evidence="9" type="primary">LOC109468619</name>
</gene>
<evidence type="ECO:0000256" key="4">
    <source>
        <dbReference type="ARBA" id="ARBA00023157"/>
    </source>
</evidence>
<accession>A0A6P4YUX4</accession>
<evidence type="ECO:0000259" key="7">
    <source>
        <dbReference type="PROSITE" id="PS00022"/>
    </source>
</evidence>
<dbReference type="PROSITE" id="PS00022">
    <property type="entry name" value="EGF_1"/>
    <property type="match status" value="1"/>
</dbReference>
<feature type="domain" description="EGF-like" evidence="7">
    <location>
        <begin position="70"/>
        <end position="81"/>
    </location>
</feature>
<evidence type="ECO:0000313" key="9">
    <source>
        <dbReference type="RefSeq" id="XP_019622492.1"/>
    </source>
</evidence>
<keyword evidence="6" id="KW-1133">Transmembrane helix</keyword>
<dbReference type="InterPro" id="IPR000742">
    <property type="entry name" value="EGF"/>
</dbReference>
<dbReference type="Proteomes" id="UP000515135">
    <property type="component" value="Unplaced"/>
</dbReference>
<dbReference type="GO" id="GO:0005044">
    <property type="term" value="F:scavenger receptor activity"/>
    <property type="evidence" value="ECO:0007669"/>
    <property type="project" value="InterPro"/>
</dbReference>
<dbReference type="KEGG" id="bbel:109468619"/>